<keyword evidence="1" id="KW-0227">DNA damage</keyword>
<accession>A0A836CAH3</accession>
<comment type="caution">
    <text evidence="5">The sequence shown here is derived from an EMBL/GenBank/DDBJ whole genome shotgun (WGS) entry which is preliminary data.</text>
</comment>
<dbReference type="Proteomes" id="UP000664859">
    <property type="component" value="Unassembled WGS sequence"/>
</dbReference>
<keyword evidence="2" id="KW-0378">Hydrolase</keyword>
<evidence type="ECO:0000313" key="6">
    <source>
        <dbReference type="Proteomes" id="UP000664859"/>
    </source>
</evidence>
<dbReference type="PANTHER" id="PTHR12159:SF9">
    <property type="entry name" value="G_T MISMATCH-SPECIFIC THYMINE DNA GLYCOSYLASE"/>
    <property type="match status" value="1"/>
</dbReference>
<dbReference type="GO" id="GO:0008263">
    <property type="term" value="F:pyrimidine-specific mismatch base pair DNA N-glycosylase activity"/>
    <property type="evidence" value="ECO:0007669"/>
    <property type="project" value="TreeGrafter"/>
</dbReference>
<keyword evidence="6" id="KW-1185">Reference proteome</keyword>
<sequence>MSTPPANPFLSFSFAAPGPGPDVRHDVYSTPKRKASLEARSVSKHRRRIVTTAAELTISSSNGDTSGGGSGSSNNSASKRSAKRRVKPEQQLGSGSGGGLPEKLRSPGHPEWPLRCVCVGHNPSATAWAKGHFYAHPSNHMWRLLHAAGVSPRPLTCVDDERLPIELGVGFTDLGHDCPGTNSAAFKRDVLRTWRAGLFERLRGHVRRAAATAAAAAAASAALPDPQCGGAGGDGGAVGGGSSGGGSGSRRGGAAAAAAAAVKLEMEDAAAAPERLGYPHVIAFTGKRQWRELFFGTPEAEALAKKVDYGLQQARPPDWPFPPPPNGPLVVVLASSSGASALSNEARIAPYRLLAGLLRDVRWPHSPERSVEAQRLS</sequence>
<proteinExistence type="predicted"/>
<dbReference type="GO" id="GO:0006285">
    <property type="term" value="P:base-excision repair, AP site formation"/>
    <property type="evidence" value="ECO:0007669"/>
    <property type="project" value="InterPro"/>
</dbReference>
<name>A0A836CAH3_9STRA</name>
<evidence type="ECO:0000256" key="3">
    <source>
        <dbReference type="ARBA" id="ARBA00023204"/>
    </source>
</evidence>
<organism evidence="5 6">
    <name type="scientific">Tribonema minus</name>
    <dbReference type="NCBI Taxonomy" id="303371"/>
    <lineage>
        <taxon>Eukaryota</taxon>
        <taxon>Sar</taxon>
        <taxon>Stramenopiles</taxon>
        <taxon>Ochrophyta</taxon>
        <taxon>PX clade</taxon>
        <taxon>Xanthophyceae</taxon>
        <taxon>Tribonematales</taxon>
        <taxon>Tribonemataceae</taxon>
        <taxon>Tribonema</taxon>
    </lineage>
</organism>
<evidence type="ECO:0000313" key="5">
    <source>
        <dbReference type="EMBL" id="KAG5178569.1"/>
    </source>
</evidence>
<evidence type="ECO:0008006" key="7">
    <source>
        <dbReference type="Google" id="ProtNLM"/>
    </source>
</evidence>
<dbReference type="AlphaFoldDB" id="A0A836CAH3"/>
<dbReference type="InterPro" id="IPR036895">
    <property type="entry name" value="Uracil-DNA_glycosylase-like_sf"/>
</dbReference>
<dbReference type="OrthoDB" id="205979at2759"/>
<dbReference type="EMBL" id="JAFCMP010000514">
    <property type="protein sequence ID" value="KAG5178569.1"/>
    <property type="molecule type" value="Genomic_DNA"/>
</dbReference>
<dbReference type="PANTHER" id="PTHR12159">
    <property type="entry name" value="G/T AND G/U MISMATCH-SPECIFIC DNA GLYCOSYLASE"/>
    <property type="match status" value="1"/>
</dbReference>
<evidence type="ECO:0000256" key="4">
    <source>
        <dbReference type="SAM" id="MobiDB-lite"/>
    </source>
</evidence>
<dbReference type="Gene3D" id="3.40.470.10">
    <property type="entry name" value="Uracil-DNA glycosylase-like domain"/>
    <property type="match status" value="2"/>
</dbReference>
<reference evidence="5" key="1">
    <citation type="submission" date="2021-02" db="EMBL/GenBank/DDBJ databases">
        <title>First Annotated Genome of the Yellow-green Alga Tribonema minus.</title>
        <authorList>
            <person name="Mahan K.M."/>
        </authorList>
    </citation>
    <scope>NUCLEOTIDE SEQUENCE</scope>
    <source>
        <strain evidence="5">UTEX B ZZ1240</strain>
    </source>
</reference>
<dbReference type="GO" id="GO:0004844">
    <property type="term" value="F:uracil DNA N-glycosylase activity"/>
    <property type="evidence" value="ECO:0007669"/>
    <property type="project" value="TreeGrafter"/>
</dbReference>
<dbReference type="SUPFAM" id="SSF52141">
    <property type="entry name" value="Uracil-DNA glycosylase-like"/>
    <property type="match status" value="1"/>
</dbReference>
<protein>
    <recommendedName>
        <fullName evidence="7">Uracil-DNA glycosylase-like domain-containing protein</fullName>
    </recommendedName>
</protein>
<feature type="region of interest" description="Disordered" evidence="4">
    <location>
        <begin position="1"/>
        <end position="106"/>
    </location>
</feature>
<evidence type="ECO:0000256" key="2">
    <source>
        <dbReference type="ARBA" id="ARBA00022801"/>
    </source>
</evidence>
<dbReference type="InterPro" id="IPR015637">
    <property type="entry name" value="MUG/TDG"/>
</dbReference>
<evidence type="ECO:0000256" key="1">
    <source>
        <dbReference type="ARBA" id="ARBA00022763"/>
    </source>
</evidence>
<gene>
    <name evidence="5" type="ORF">JKP88DRAFT_196268</name>
</gene>
<keyword evidence="3" id="KW-0234">DNA repair</keyword>